<sequence>MKASGTTYTYEASGTEIIEPEETSVLQQPASGRFLTLITCHPVHAGSHRLIVHAAAAEHTPVSYL</sequence>
<dbReference type="Proteomes" id="UP001597541">
    <property type="component" value="Unassembled WGS sequence"/>
</dbReference>
<dbReference type="InterPro" id="IPR023365">
    <property type="entry name" value="Sortase_dom-sf"/>
</dbReference>
<keyword evidence="1" id="KW-0378">Hydrolase</keyword>
<evidence type="ECO:0000256" key="1">
    <source>
        <dbReference type="ARBA" id="ARBA00022801"/>
    </source>
</evidence>
<dbReference type="RefSeq" id="WP_377600956.1">
    <property type="nucleotide sequence ID" value="NZ_JBHUME010000005.1"/>
</dbReference>
<dbReference type="Gene3D" id="2.40.260.10">
    <property type="entry name" value="Sortase"/>
    <property type="match status" value="1"/>
</dbReference>
<dbReference type="InterPro" id="IPR005754">
    <property type="entry name" value="Sortase"/>
</dbReference>
<dbReference type="Pfam" id="PF04203">
    <property type="entry name" value="Sortase"/>
    <property type="match status" value="1"/>
</dbReference>
<evidence type="ECO:0000313" key="2">
    <source>
        <dbReference type="EMBL" id="MFD2611895.1"/>
    </source>
</evidence>
<dbReference type="SUPFAM" id="SSF63817">
    <property type="entry name" value="Sortase"/>
    <property type="match status" value="1"/>
</dbReference>
<evidence type="ECO:0000313" key="3">
    <source>
        <dbReference type="Proteomes" id="UP001597541"/>
    </source>
</evidence>
<name>A0ABW5P9G8_9BACL</name>
<proteinExistence type="predicted"/>
<accession>A0ABW5P9G8</accession>
<dbReference type="EMBL" id="JBHUME010000005">
    <property type="protein sequence ID" value="MFD2611895.1"/>
    <property type="molecule type" value="Genomic_DNA"/>
</dbReference>
<comment type="caution">
    <text evidence="2">The sequence shown here is derived from an EMBL/GenBank/DDBJ whole genome shotgun (WGS) entry which is preliminary data.</text>
</comment>
<gene>
    <name evidence="2" type="ORF">ACFSUF_05590</name>
</gene>
<keyword evidence="3" id="KW-1185">Reference proteome</keyword>
<reference evidence="3" key="1">
    <citation type="journal article" date="2019" name="Int. J. Syst. Evol. Microbiol.">
        <title>The Global Catalogue of Microorganisms (GCM) 10K type strain sequencing project: providing services to taxonomists for standard genome sequencing and annotation.</title>
        <authorList>
            <consortium name="The Broad Institute Genomics Platform"/>
            <consortium name="The Broad Institute Genome Sequencing Center for Infectious Disease"/>
            <person name="Wu L."/>
            <person name="Ma J."/>
        </authorList>
    </citation>
    <scope>NUCLEOTIDE SEQUENCE [LARGE SCALE GENOMIC DNA]</scope>
    <source>
        <strain evidence="3">KCTC 3950</strain>
    </source>
</reference>
<protein>
    <submittedName>
        <fullName evidence="2">Sortase domain-bontaining protein</fullName>
    </submittedName>
</protein>
<organism evidence="2 3">
    <name type="scientific">Paenibacillus gansuensis</name>
    <dbReference type="NCBI Taxonomy" id="306542"/>
    <lineage>
        <taxon>Bacteria</taxon>
        <taxon>Bacillati</taxon>
        <taxon>Bacillota</taxon>
        <taxon>Bacilli</taxon>
        <taxon>Bacillales</taxon>
        <taxon>Paenibacillaceae</taxon>
        <taxon>Paenibacillus</taxon>
    </lineage>
</organism>